<name>A0A7S2XPY8_9STRA</name>
<feature type="region of interest" description="Disordered" evidence="1">
    <location>
        <begin position="145"/>
        <end position="166"/>
    </location>
</feature>
<gene>
    <name evidence="2" type="ORF">ASEP1449_LOCUS12218</name>
</gene>
<feature type="region of interest" description="Disordered" evidence="1">
    <location>
        <begin position="287"/>
        <end position="332"/>
    </location>
</feature>
<feature type="region of interest" description="Disordered" evidence="1">
    <location>
        <begin position="101"/>
        <end position="123"/>
    </location>
</feature>
<feature type="compositionally biased region" description="Basic and acidic residues" evidence="1">
    <location>
        <begin position="101"/>
        <end position="112"/>
    </location>
</feature>
<sequence>MMAPLRQRIEHEDVERHPETPLCCTVLTTDETERPHQRHHHHHHDYDRQHQQYFGESVGYEAIYIPPTNDTPENENDIFLEFPYNAFLASPQTENHMHDIVDNDNDKKKEHGTPVGRPPLYNNHGAKRDVLVDLLLQKTTSRMVRGDAPTPVHDNTTGIYIPSPPRVKRLRPQHDEAASSPFSIFQAILKARSSSSSSNANCAFTSPCQMSSLGVVDEEEEENKEIFPLFPIPLCHGRSRRRRSDMFVSQNKSLFDDDDDIITNEIPEIPSLCSTEDSDESSTASIMMNQAPHDGGGQRIEQSLPKPPDDNPICSSTQNDEHMENTSSETAEQKDDAHLAFFLSPCLVEQDPALPLSCPDVSSSLSEPLRQWWGRIQRTSGMQLILAQHASRQVPMSTPITTTTTQPPDEIILPMNNPTSSVHGQINEKDEKVNSSTEWNIPKDFLMSPQMTEDMSLSSMGSISRNSSAEESDHCGTSLEVEDAIQYFTDFQVPLHHDGESELNLDDMKGDLESTLNVERIEKELLQLPGFSLGDISQDESFLENYLGPVIGELSSILREEFPSLEPDQPCGEVIMPSFVAGEGNNEVPTQAVALCSNTVNCDKFLAIPPQLGYIFSTCVPVAKWTLTNLLAREAWLYDACCEQQLLNSIFLVTSRPAIKN</sequence>
<dbReference type="EMBL" id="HBHQ01018252">
    <property type="protein sequence ID" value="CAD9820385.1"/>
    <property type="molecule type" value="Transcribed_RNA"/>
</dbReference>
<evidence type="ECO:0000313" key="2">
    <source>
        <dbReference type="EMBL" id="CAD9820385.1"/>
    </source>
</evidence>
<evidence type="ECO:0000256" key="1">
    <source>
        <dbReference type="SAM" id="MobiDB-lite"/>
    </source>
</evidence>
<reference evidence="2" key="1">
    <citation type="submission" date="2021-01" db="EMBL/GenBank/DDBJ databases">
        <authorList>
            <person name="Corre E."/>
            <person name="Pelletier E."/>
            <person name="Niang G."/>
            <person name="Scheremetjew M."/>
            <person name="Finn R."/>
            <person name="Kale V."/>
            <person name="Holt S."/>
            <person name="Cochrane G."/>
            <person name="Meng A."/>
            <person name="Brown T."/>
            <person name="Cohen L."/>
        </authorList>
    </citation>
    <scope>NUCLEOTIDE SEQUENCE</scope>
    <source>
        <strain evidence="2">CCMP2084</strain>
    </source>
</reference>
<protein>
    <submittedName>
        <fullName evidence="2">Uncharacterized protein</fullName>
    </submittedName>
</protein>
<organism evidence="2">
    <name type="scientific">Attheya septentrionalis</name>
    <dbReference type="NCBI Taxonomy" id="420275"/>
    <lineage>
        <taxon>Eukaryota</taxon>
        <taxon>Sar</taxon>
        <taxon>Stramenopiles</taxon>
        <taxon>Ochrophyta</taxon>
        <taxon>Bacillariophyta</taxon>
        <taxon>Coscinodiscophyceae</taxon>
        <taxon>Chaetocerotophycidae</taxon>
        <taxon>Chaetocerotales</taxon>
        <taxon>Attheyaceae</taxon>
        <taxon>Attheya</taxon>
    </lineage>
</organism>
<dbReference type="AlphaFoldDB" id="A0A7S2XPY8"/>
<proteinExistence type="predicted"/>
<accession>A0A7S2XPY8</accession>